<dbReference type="Proteomes" id="UP000235916">
    <property type="component" value="Unassembled WGS sequence"/>
</dbReference>
<keyword evidence="6" id="KW-1185">Reference proteome</keyword>
<dbReference type="CDD" id="cd17246">
    <property type="entry name" value="RMtype1_S_SonII-TRD2-CR2_like"/>
    <property type="match status" value="1"/>
</dbReference>
<dbReference type="PANTHER" id="PTHR43140:SF1">
    <property type="entry name" value="TYPE I RESTRICTION ENZYME ECOKI SPECIFICITY SUBUNIT"/>
    <property type="match status" value="1"/>
</dbReference>
<reference evidence="5 6" key="1">
    <citation type="submission" date="2018-01" db="EMBL/GenBank/DDBJ databases">
        <title>Draft genome sequence of Paucibacter aquatile CR182 isolated from freshwater of the Nakdong River.</title>
        <authorList>
            <person name="Choi A."/>
            <person name="Chung E.J."/>
        </authorList>
    </citation>
    <scope>NUCLEOTIDE SEQUENCE [LARGE SCALE GENOMIC DNA]</scope>
    <source>
        <strain evidence="5 6">CR182</strain>
    </source>
</reference>
<dbReference type="SUPFAM" id="SSF116734">
    <property type="entry name" value="DNA methylase specificity domain"/>
    <property type="match status" value="2"/>
</dbReference>
<dbReference type="GO" id="GO:0004519">
    <property type="term" value="F:endonuclease activity"/>
    <property type="evidence" value="ECO:0007669"/>
    <property type="project" value="UniProtKB-KW"/>
</dbReference>
<dbReference type="EMBL" id="POSP01000003">
    <property type="protein sequence ID" value="PND37378.1"/>
    <property type="molecule type" value="Genomic_DNA"/>
</dbReference>
<evidence type="ECO:0000259" key="4">
    <source>
        <dbReference type="Pfam" id="PF01420"/>
    </source>
</evidence>
<evidence type="ECO:0000256" key="1">
    <source>
        <dbReference type="ARBA" id="ARBA00010923"/>
    </source>
</evidence>
<accession>A0A2N8KV81</accession>
<feature type="domain" description="Type I restriction modification DNA specificity" evidence="4">
    <location>
        <begin position="257"/>
        <end position="402"/>
    </location>
</feature>
<dbReference type="Gene3D" id="3.90.220.20">
    <property type="entry name" value="DNA methylase specificity domains"/>
    <property type="match status" value="2"/>
</dbReference>
<dbReference type="Pfam" id="PF01420">
    <property type="entry name" value="Methylase_S"/>
    <property type="match status" value="2"/>
</dbReference>
<dbReference type="GO" id="GO:0009307">
    <property type="term" value="P:DNA restriction-modification system"/>
    <property type="evidence" value="ECO:0007669"/>
    <property type="project" value="UniProtKB-KW"/>
</dbReference>
<comment type="caution">
    <text evidence="5">The sequence shown here is derived from an EMBL/GenBank/DDBJ whole genome shotgun (WGS) entry which is preliminary data.</text>
</comment>
<dbReference type="AlphaFoldDB" id="A0A2N8KV81"/>
<comment type="similarity">
    <text evidence="1">Belongs to the type-I restriction system S methylase family.</text>
</comment>
<dbReference type="InterPro" id="IPR000055">
    <property type="entry name" value="Restrct_endonuc_typeI_TRD"/>
</dbReference>
<organism evidence="5 6">
    <name type="scientific">Kinneretia aquatilis</name>
    <dbReference type="NCBI Taxonomy" id="2070761"/>
    <lineage>
        <taxon>Bacteria</taxon>
        <taxon>Pseudomonadati</taxon>
        <taxon>Pseudomonadota</taxon>
        <taxon>Betaproteobacteria</taxon>
        <taxon>Burkholderiales</taxon>
        <taxon>Sphaerotilaceae</taxon>
        <taxon>Roseateles</taxon>
    </lineage>
</organism>
<dbReference type="RefSeq" id="WP_102767297.1">
    <property type="nucleotide sequence ID" value="NZ_POSP01000003.1"/>
</dbReference>
<evidence type="ECO:0000256" key="2">
    <source>
        <dbReference type="ARBA" id="ARBA00022747"/>
    </source>
</evidence>
<dbReference type="OrthoDB" id="5298944at2"/>
<keyword evidence="5" id="KW-0255">Endonuclease</keyword>
<dbReference type="InterPro" id="IPR051212">
    <property type="entry name" value="Type-I_RE_S_subunit"/>
</dbReference>
<evidence type="ECO:0000313" key="5">
    <source>
        <dbReference type="EMBL" id="PND37378.1"/>
    </source>
</evidence>
<proteinExistence type="inferred from homology"/>
<dbReference type="GO" id="GO:0003677">
    <property type="term" value="F:DNA binding"/>
    <property type="evidence" value="ECO:0007669"/>
    <property type="project" value="UniProtKB-KW"/>
</dbReference>
<keyword evidence="5" id="KW-0378">Hydrolase</keyword>
<evidence type="ECO:0000256" key="3">
    <source>
        <dbReference type="ARBA" id="ARBA00023125"/>
    </source>
</evidence>
<evidence type="ECO:0000313" key="6">
    <source>
        <dbReference type="Proteomes" id="UP000235916"/>
    </source>
</evidence>
<name>A0A2N8KV81_9BURK</name>
<dbReference type="CDD" id="cd17267">
    <property type="entry name" value="RMtype1_S_EcoAO83I-TRD1-CR1_like"/>
    <property type="match status" value="1"/>
</dbReference>
<protein>
    <submittedName>
        <fullName evidence="5">Type I restriction endonuclease subunit S</fullName>
    </submittedName>
</protein>
<gene>
    <name evidence="5" type="ORF">C1O66_07450</name>
</gene>
<keyword evidence="5" id="KW-0540">Nuclease</keyword>
<keyword evidence="3" id="KW-0238">DNA-binding</keyword>
<dbReference type="PANTHER" id="PTHR43140">
    <property type="entry name" value="TYPE-1 RESTRICTION ENZYME ECOKI SPECIFICITY PROTEIN"/>
    <property type="match status" value="1"/>
</dbReference>
<sequence length="464" mass="51048">MSHLGLPAGWAVKNLGDLVEFKYGKALPDKVRSGAGFPVFGSNGEVGKHEVPLTNGPTIVVGRKGSVGQVHYCPGACSPIDTTYYVDEVPGRQFGFWRYQLRSLGLESLNRSTAIPGLNRTDAYSIRVNLPPLAEQVRIADKLDTVLARVDAVTDRLARVAPLLKRFRQSVLAAATSGRLTEEWRDINKPTKLLAEVQLGTITQERLCRMKKAKNAAERTRTEEFDVPQSWLWTSLDALTAKIVDGTHHTPTYVSEGVPFVSVKDIRDGVIDFSNTKFITEEEHCELSKRCPVEQGDLLITKSGTIGRTAIVKTNSPFSLFVSVALLKPASREVNMRFIDLALQDWIGRIDVSSRIVGSTIKNLHLVDMKVLGIPFPSLDEQAEIVRRVELLVAFADRLEARLQTAQTAAQRLTPALLAKAFRGELVPQDPNDEPAAELLKRLAAARDSQAAKPAKRGRSAVKT</sequence>
<dbReference type="InterPro" id="IPR044946">
    <property type="entry name" value="Restrct_endonuc_typeI_TRD_sf"/>
</dbReference>
<keyword evidence="2" id="KW-0680">Restriction system</keyword>
<feature type="domain" description="Type I restriction modification DNA specificity" evidence="4">
    <location>
        <begin position="7"/>
        <end position="156"/>
    </location>
</feature>
<dbReference type="REBASE" id="649019">
    <property type="entry name" value="S.PaqCORF7455P"/>
</dbReference>